<reference evidence="2" key="1">
    <citation type="journal article" date="2019" name="Sci. Rep.">
        <title>Draft genome of Tanacetum cinerariifolium, the natural source of mosquito coil.</title>
        <authorList>
            <person name="Yamashiro T."/>
            <person name="Shiraishi A."/>
            <person name="Satake H."/>
            <person name="Nakayama K."/>
        </authorList>
    </citation>
    <scope>NUCLEOTIDE SEQUENCE</scope>
</reference>
<gene>
    <name evidence="2" type="ORF">Tci_886392</name>
</gene>
<feature type="compositionally biased region" description="Polar residues" evidence="1">
    <location>
        <begin position="81"/>
        <end position="97"/>
    </location>
</feature>
<feature type="compositionally biased region" description="Acidic residues" evidence="1">
    <location>
        <begin position="38"/>
        <end position="51"/>
    </location>
</feature>
<feature type="non-terminal residue" evidence="2">
    <location>
        <position position="97"/>
    </location>
</feature>
<proteinExistence type="predicted"/>
<evidence type="ECO:0000256" key="1">
    <source>
        <dbReference type="SAM" id="MobiDB-lite"/>
    </source>
</evidence>
<dbReference type="AlphaFoldDB" id="A0A699TX55"/>
<feature type="compositionally biased region" description="Acidic residues" evidence="1">
    <location>
        <begin position="1"/>
        <end position="16"/>
    </location>
</feature>
<name>A0A699TX55_TANCI</name>
<dbReference type="EMBL" id="BKCJ011279318">
    <property type="protein sequence ID" value="GFD14423.1"/>
    <property type="molecule type" value="Genomic_DNA"/>
</dbReference>
<feature type="compositionally biased region" description="Low complexity" evidence="1">
    <location>
        <begin position="26"/>
        <end position="37"/>
    </location>
</feature>
<feature type="compositionally biased region" description="Basic and acidic residues" evidence="1">
    <location>
        <begin position="52"/>
        <end position="62"/>
    </location>
</feature>
<sequence>DSDDDDQDELNTNEDGTDNHTLGEAGNDNLNDGVGNDSDVEGVSDTLYEEEGMAKKQVEGAKLDINGDNSEDPFNLYPLLNKNSATNGSENKSGSIK</sequence>
<comment type="caution">
    <text evidence="2">The sequence shown here is derived from an EMBL/GenBank/DDBJ whole genome shotgun (WGS) entry which is preliminary data.</text>
</comment>
<feature type="non-terminal residue" evidence="2">
    <location>
        <position position="1"/>
    </location>
</feature>
<evidence type="ECO:0000313" key="2">
    <source>
        <dbReference type="EMBL" id="GFD14423.1"/>
    </source>
</evidence>
<accession>A0A699TX55</accession>
<protein>
    <submittedName>
        <fullName evidence="2">Uncharacterized protein</fullName>
    </submittedName>
</protein>
<organism evidence="2">
    <name type="scientific">Tanacetum cinerariifolium</name>
    <name type="common">Dalmatian daisy</name>
    <name type="synonym">Chrysanthemum cinerariifolium</name>
    <dbReference type="NCBI Taxonomy" id="118510"/>
    <lineage>
        <taxon>Eukaryota</taxon>
        <taxon>Viridiplantae</taxon>
        <taxon>Streptophyta</taxon>
        <taxon>Embryophyta</taxon>
        <taxon>Tracheophyta</taxon>
        <taxon>Spermatophyta</taxon>
        <taxon>Magnoliopsida</taxon>
        <taxon>eudicotyledons</taxon>
        <taxon>Gunneridae</taxon>
        <taxon>Pentapetalae</taxon>
        <taxon>asterids</taxon>
        <taxon>campanulids</taxon>
        <taxon>Asterales</taxon>
        <taxon>Asteraceae</taxon>
        <taxon>Asteroideae</taxon>
        <taxon>Anthemideae</taxon>
        <taxon>Anthemidinae</taxon>
        <taxon>Tanacetum</taxon>
    </lineage>
</organism>
<feature type="region of interest" description="Disordered" evidence="1">
    <location>
        <begin position="1"/>
        <end position="97"/>
    </location>
</feature>